<keyword evidence="3" id="KW-1185">Reference proteome</keyword>
<gene>
    <name evidence="2" type="ORF">F5972_24920</name>
</gene>
<dbReference type="EMBL" id="VYTZ01000009">
    <property type="protein sequence ID" value="KAA9375966.1"/>
    <property type="molecule type" value="Genomic_DNA"/>
</dbReference>
<protein>
    <submittedName>
        <fullName evidence="2">DUF945 domain-containing protein</fullName>
    </submittedName>
</protein>
<dbReference type="Proteomes" id="UP000327011">
    <property type="component" value="Unassembled WGS sequence"/>
</dbReference>
<comment type="caution">
    <text evidence="2">The sequence shown here is derived from an EMBL/GenBank/DDBJ whole genome shotgun (WGS) entry which is preliminary data.</text>
</comment>
<dbReference type="InterPro" id="IPR026325">
    <property type="entry name" value="DUF932"/>
</dbReference>
<evidence type="ECO:0000313" key="2">
    <source>
        <dbReference type="EMBL" id="KAA9375966.1"/>
    </source>
</evidence>
<organism evidence="2 3">
    <name type="scientific">Microbispora cellulosiformans</name>
    <dbReference type="NCBI Taxonomy" id="2614688"/>
    <lineage>
        <taxon>Bacteria</taxon>
        <taxon>Bacillati</taxon>
        <taxon>Actinomycetota</taxon>
        <taxon>Actinomycetes</taxon>
        <taxon>Streptosporangiales</taxon>
        <taxon>Streptosporangiaceae</taxon>
        <taxon>Microbispora</taxon>
    </lineage>
</organism>
<reference evidence="2 3" key="1">
    <citation type="submission" date="2019-09" db="EMBL/GenBank/DDBJ databases">
        <title>Screening of Novel Bioactive Compounds from Soil-Associated.</title>
        <authorList>
            <person name="Gong X."/>
        </authorList>
    </citation>
    <scope>NUCLEOTIDE SEQUENCE [LARGE SCALE GENOMIC DNA]</scope>
    <source>
        <strain evidence="2 3">Gxj-6</strain>
    </source>
</reference>
<name>A0A5J5JWA6_9ACTN</name>
<dbReference type="AlphaFoldDB" id="A0A5J5JWA6"/>
<dbReference type="Pfam" id="PF06067">
    <property type="entry name" value="DUF932"/>
    <property type="match status" value="1"/>
</dbReference>
<dbReference type="NCBIfam" id="TIGR03299">
    <property type="entry name" value="LGT_TIGR03299"/>
    <property type="match status" value="1"/>
</dbReference>
<evidence type="ECO:0000313" key="3">
    <source>
        <dbReference type="Proteomes" id="UP000327011"/>
    </source>
</evidence>
<accession>A0A5J5JWA6</accession>
<sequence length="414" mass="45424">MGRPRGGPPHTAQPRVPESARRMPLASPQSGGGPASAQHPWPSVPTAVPTRAHRPLSPFPDRPPHPLVCLFGFTHRQGGTVMAHEIEIFADGSAGFAAATRPGWHRLGYTAPGPMTAEELLTRSQLAAWNVRKVPVGTVTDPDTGRPVTAEEDFLVVRTNPVTGEPERLGMVGKDYKIVQNEEVAEFLQTLVDESGAIFDTGGSLNGGRRVFVTMRLPEPLMVGGFDRVDLYLAAFSRHDGWGAFTTVATPVRVVCANTERAALRNHASMFKVRHTGHIAGRIAEAREALKLTWRHGEAFAAEAEKLLATPMDLKEFRQFATALHPVPTDAKPVTRRNYELAMRQLELLFTDAPTNESIRGTRWAAYNAVTERLDHRSPVIGRREADIVRAERALLDDHAHSKIKTRAFQLLAA</sequence>
<feature type="region of interest" description="Disordered" evidence="1">
    <location>
        <begin position="1"/>
        <end position="61"/>
    </location>
</feature>
<dbReference type="InterPro" id="IPR017686">
    <property type="entry name" value="Phg/plasmid-like_prot"/>
</dbReference>
<evidence type="ECO:0000256" key="1">
    <source>
        <dbReference type="SAM" id="MobiDB-lite"/>
    </source>
</evidence>
<proteinExistence type="predicted"/>